<protein>
    <submittedName>
        <fullName evidence="1">Uncharacterized protein</fullName>
    </submittedName>
</protein>
<dbReference type="EMBL" id="JYDO01000021">
    <property type="protein sequence ID" value="KRZ77233.1"/>
    <property type="molecule type" value="Genomic_DNA"/>
</dbReference>
<evidence type="ECO:0000313" key="1">
    <source>
        <dbReference type="EMBL" id="KRZ77233.1"/>
    </source>
</evidence>
<reference evidence="1 2" key="1">
    <citation type="submission" date="2015-01" db="EMBL/GenBank/DDBJ databases">
        <title>Evolution of Trichinella species and genotypes.</title>
        <authorList>
            <person name="Korhonen P.K."/>
            <person name="Edoardo P."/>
            <person name="Giuseppe L.R."/>
            <person name="Gasser R.B."/>
        </authorList>
    </citation>
    <scope>NUCLEOTIDE SEQUENCE [LARGE SCALE GENOMIC DNA]</scope>
    <source>
        <strain evidence="1">ISS1980</strain>
    </source>
</reference>
<accession>A0A0V1MZP6</accession>
<proteinExistence type="predicted"/>
<comment type="caution">
    <text evidence="1">The sequence shown here is derived from an EMBL/GenBank/DDBJ whole genome shotgun (WGS) entry which is preliminary data.</text>
</comment>
<name>A0A0V1MZP6_9BILA</name>
<keyword evidence="2" id="KW-1185">Reference proteome</keyword>
<dbReference type="Proteomes" id="UP000054843">
    <property type="component" value="Unassembled WGS sequence"/>
</dbReference>
<evidence type="ECO:0000313" key="2">
    <source>
        <dbReference type="Proteomes" id="UP000054843"/>
    </source>
</evidence>
<sequence length="77" mass="8792">MLFPASPRSKSFARDAALEIDLRQEHVVVACFFRLKYFSRFLVQGFNQENNHSSCSSERPVAVIVLNPFFQRSCGPP</sequence>
<organism evidence="1 2">
    <name type="scientific">Trichinella papuae</name>
    <dbReference type="NCBI Taxonomy" id="268474"/>
    <lineage>
        <taxon>Eukaryota</taxon>
        <taxon>Metazoa</taxon>
        <taxon>Ecdysozoa</taxon>
        <taxon>Nematoda</taxon>
        <taxon>Enoplea</taxon>
        <taxon>Dorylaimia</taxon>
        <taxon>Trichinellida</taxon>
        <taxon>Trichinellidae</taxon>
        <taxon>Trichinella</taxon>
    </lineage>
</organism>
<gene>
    <name evidence="1" type="ORF">T10_2800</name>
</gene>
<dbReference type="AlphaFoldDB" id="A0A0V1MZP6"/>